<gene>
    <name evidence="2" type="ORF">DARMORV10_C04P09480.1</name>
</gene>
<dbReference type="AlphaFoldDB" id="A0A816JBX3"/>
<dbReference type="EMBL" id="HG994368">
    <property type="protein sequence ID" value="CAF1811116.1"/>
    <property type="molecule type" value="Genomic_DNA"/>
</dbReference>
<evidence type="ECO:0000313" key="2">
    <source>
        <dbReference type="EMBL" id="CAF1811116.1"/>
    </source>
</evidence>
<feature type="region of interest" description="Disordered" evidence="1">
    <location>
        <begin position="95"/>
        <end position="132"/>
    </location>
</feature>
<feature type="compositionally biased region" description="Polar residues" evidence="1">
    <location>
        <begin position="121"/>
        <end position="132"/>
    </location>
</feature>
<accession>A0A816JBX3</accession>
<evidence type="ECO:0000256" key="1">
    <source>
        <dbReference type="SAM" id="MobiDB-lite"/>
    </source>
</evidence>
<reference evidence="2" key="1">
    <citation type="submission" date="2021-01" db="EMBL/GenBank/DDBJ databases">
        <authorList>
            <consortium name="Genoscope - CEA"/>
            <person name="William W."/>
        </authorList>
    </citation>
    <scope>NUCLEOTIDE SEQUENCE</scope>
</reference>
<protein>
    <submittedName>
        <fullName evidence="2">(rape) hypothetical protein</fullName>
    </submittedName>
</protein>
<feature type="compositionally biased region" description="Basic and acidic residues" evidence="1">
    <location>
        <begin position="106"/>
        <end position="120"/>
    </location>
</feature>
<name>A0A816JBX3_BRANA</name>
<sequence length="132" mass="15038">MEERSFLSTVANFPKASAAAQSSLLKKITKQSASHFNSPELHQHHQASVHNHFRRLRLKIFTLHQLLQSATSVAARKYNATLICQKRVPQRLQEYRNKRRLLPSGKSRDRVREAGDDHTHTASLYVSGLPNS</sequence>
<proteinExistence type="predicted"/>
<organism evidence="2">
    <name type="scientific">Brassica napus</name>
    <name type="common">Rape</name>
    <dbReference type="NCBI Taxonomy" id="3708"/>
    <lineage>
        <taxon>Eukaryota</taxon>
        <taxon>Viridiplantae</taxon>
        <taxon>Streptophyta</taxon>
        <taxon>Embryophyta</taxon>
        <taxon>Tracheophyta</taxon>
        <taxon>Spermatophyta</taxon>
        <taxon>Magnoliopsida</taxon>
        <taxon>eudicotyledons</taxon>
        <taxon>Gunneridae</taxon>
        <taxon>Pentapetalae</taxon>
        <taxon>rosids</taxon>
        <taxon>malvids</taxon>
        <taxon>Brassicales</taxon>
        <taxon>Brassicaceae</taxon>
        <taxon>Brassiceae</taxon>
        <taxon>Brassica</taxon>
    </lineage>
</organism>
<dbReference type="Proteomes" id="UP001295469">
    <property type="component" value="Chromosome C04"/>
</dbReference>